<dbReference type="PANTHER" id="PTHR37984">
    <property type="entry name" value="PROTEIN CBG26694"/>
    <property type="match status" value="1"/>
</dbReference>
<evidence type="ECO:0000256" key="4">
    <source>
        <dbReference type="ARBA" id="ARBA00022759"/>
    </source>
</evidence>
<dbReference type="FunFam" id="3.10.20.370:FF:000001">
    <property type="entry name" value="Retrovirus-related Pol polyprotein from transposon 17.6-like protein"/>
    <property type="match status" value="1"/>
</dbReference>
<dbReference type="InterPro" id="IPR043502">
    <property type="entry name" value="DNA/RNA_pol_sf"/>
</dbReference>
<keyword evidence="4" id="KW-0255">Endonuclease</keyword>
<evidence type="ECO:0000256" key="1">
    <source>
        <dbReference type="ARBA" id="ARBA00012493"/>
    </source>
</evidence>
<dbReference type="SUPFAM" id="SSF53098">
    <property type="entry name" value="Ribonuclease H-like"/>
    <property type="match status" value="1"/>
</dbReference>
<evidence type="ECO:0000259" key="8">
    <source>
        <dbReference type="PROSITE" id="PS50994"/>
    </source>
</evidence>
<proteinExistence type="predicted"/>
<dbReference type="Proteomes" id="UP001627154">
    <property type="component" value="Unassembled WGS sequence"/>
</dbReference>
<dbReference type="CDD" id="cd01647">
    <property type="entry name" value="RT_LTR"/>
    <property type="match status" value="1"/>
</dbReference>
<evidence type="ECO:0000256" key="6">
    <source>
        <dbReference type="ARBA" id="ARBA00023268"/>
    </source>
</evidence>
<dbReference type="InterPro" id="IPR050951">
    <property type="entry name" value="Retrovirus_Pol_polyprotein"/>
</dbReference>
<dbReference type="Pfam" id="PF23055">
    <property type="entry name" value="DUF7041"/>
    <property type="match status" value="1"/>
</dbReference>
<dbReference type="InterPro" id="IPR043128">
    <property type="entry name" value="Rev_trsase/Diguanyl_cyclase"/>
</dbReference>
<dbReference type="Gene3D" id="3.30.70.270">
    <property type="match status" value="2"/>
</dbReference>
<dbReference type="Gene3D" id="3.10.20.370">
    <property type="match status" value="1"/>
</dbReference>
<dbReference type="Gene3D" id="3.30.420.10">
    <property type="entry name" value="Ribonuclease H-like superfamily/Ribonuclease H"/>
    <property type="match status" value="1"/>
</dbReference>
<evidence type="ECO:0000259" key="7">
    <source>
        <dbReference type="PROSITE" id="PS50878"/>
    </source>
</evidence>
<dbReference type="AlphaFoldDB" id="A0ABD2XBT8"/>
<keyword evidence="2" id="KW-0808">Transferase</keyword>
<dbReference type="GO" id="GO:0042575">
    <property type="term" value="C:DNA polymerase complex"/>
    <property type="evidence" value="ECO:0007669"/>
    <property type="project" value="UniProtKB-ARBA"/>
</dbReference>
<dbReference type="FunFam" id="3.30.420.10:FF:000032">
    <property type="entry name" value="Retrovirus-related Pol polyprotein from transposon 297-like Protein"/>
    <property type="match status" value="1"/>
</dbReference>
<dbReference type="SUPFAM" id="SSF56672">
    <property type="entry name" value="DNA/RNA polymerases"/>
    <property type="match status" value="1"/>
</dbReference>
<evidence type="ECO:0000256" key="5">
    <source>
        <dbReference type="ARBA" id="ARBA00022918"/>
    </source>
</evidence>
<dbReference type="InterPro" id="IPR001584">
    <property type="entry name" value="Integrase_cat-core"/>
</dbReference>
<dbReference type="Pfam" id="PF17919">
    <property type="entry name" value="RT_RNaseH_2"/>
    <property type="match status" value="1"/>
</dbReference>
<dbReference type="InterPro" id="IPR041588">
    <property type="entry name" value="Integrase_H2C2"/>
</dbReference>
<keyword evidence="6" id="KW-0511">Multifunctional enzyme</keyword>
<evidence type="ECO:0000256" key="2">
    <source>
        <dbReference type="ARBA" id="ARBA00022695"/>
    </source>
</evidence>
<feature type="domain" description="Reverse transcriptase" evidence="7">
    <location>
        <begin position="353"/>
        <end position="530"/>
    </location>
</feature>
<feature type="domain" description="Integrase catalytic" evidence="8">
    <location>
        <begin position="866"/>
        <end position="1043"/>
    </location>
</feature>
<dbReference type="Gene3D" id="3.10.10.10">
    <property type="entry name" value="HIV Type 1 Reverse Transcriptase, subunit A, domain 1"/>
    <property type="match status" value="1"/>
</dbReference>
<dbReference type="Pfam" id="PF17921">
    <property type="entry name" value="Integrase_H2C2"/>
    <property type="match status" value="1"/>
</dbReference>
<dbReference type="GO" id="GO:0003964">
    <property type="term" value="F:RNA-directed DNA polymerase activity"/>
    <property type="evidence" value="ECO:0007669"/>
    <property type="project" value="UniProtKB-KW"/>
</dbReference>
<protein>
    <recommendedName>
        <fullName evidence="1">RNA-directed DNA polymerase</fullName>
        <ecNumber evidence="1">2.7.7.49</ecNumber>
    </recommendedName>
</protein>
<keyword evidence="3" id="KW-0540">Nuclease</keyword>
<name>A0ABD2XBT8_9HYME</name>
<dbReference type="InterPro" id="IPR036397">
    <property type="entry name" value="RNaseH_sf"/>
</dbReference>
<dbReference type="Pfam" id="PF00078">
    <property type="entry name" value="RVT_1"/>
    <property type="match status" value="1"/>
</dbReference>
<reference evidence="9 10" key="1">
    <citation type="journal article" date="2024" name="bioRxiv">
        <title>A reference genome for Trichogramma kaykai: A tiny desert-dwelling parasitoid wasp with competing sex-ratio distorters.</title>
        <authorList>
            <person name="Culotta J."/>
            <person name="Lindsey A.R."/>
        </authorList>
    </citation>
    <scope>NUCLEOTIDE SEQUENCE [LARGE SCALE GENOMIC DNA]</scope>
    <source>
        <strain evidence="9 10">KSX58</strain>
    </source>
</reference>
<evidence type="ECO:0000313" key="9">
    <source>
        <dbReference type="EMBL" id="KAL3402722.1"/>
    </source>
</evidence>
<sequence length="1183" mass="133386">MVLERDNEIRRNADLHQRALADDAAAAAAAALLAEQRQRADAAAAAAALLAEQQQRADAAAAALAPPRYVNRVAVKLPAFWMDKPAVWFAQAEAQFALADVTVELTKYYHVISQLDVRAAAEVEDIISNPPGDQPYTNLRQHLIQRLSSSEEQRVRQLLHDEELGDRKPSQFLRHLKSLASPTAVQPNLLRHLWLRRLPTHVQAVLTARPELSLEQLSDLADKIVEISPISSVHAVTDAAEQPIMGSDFLAHYDLLPDCRRKRLIDASTNLFAPASIQFSSQCSVKTVAASGDYSDIISAFPDLLRPLGLPKLIKHSTVHHIRTTSGPPLSCRPRRLAPEKLQVAKTEFDQMLQAGVCRPSESQWSSPLHLARKGKNGWRPCGDFRGLNSRTIPDRYPVRHIHDFANNIGGSTIFSTIDLVKAYQQIPVNPDDICKTAITTPFGLYEFPFMTFGLKNAGQTFQRFIDEVTRGLPFCYVYIDDILIYSRSQEEHRRHLEILFKRLHEYGLVINLDKCTFGQPEVRFLGYLVSEAGVRPPEDRIQAILDYTLPKTAHDLRRFLGMFDFYRRFVKHASELEAPLYDALSKPLIKGSQPIIWTSDLEKAFVRCRDSIATATQLSHPRLGAPLGLFTDASGTAVGACLNQWIDDAWHPLAFFSKKLSPKESSWPAYYRELLAVYTAVQHFRHALEGYTFKIYTDHKPLIHAFTLKKEKLPPIQLNQLSFISQFSTDIIYIKGAENVVADALSRVEAVSSINYEELARSQAADETLEGFLTDPGTSLRLKKIELPGLRTPVYCDVSTGKQRPFLTAPFRRAAFDLIHGLNHPGIKRTYKMLSERFIWPLMRKDCTLWARSCIPCQKSKITRHVHSPLGSFAHTTQRFSHVHIDLIGPLPVVDSFKYCLTIIDRFTRWPEVLPLKDTSTETVCKGFLQAWISRFGCPDVLTTDRGGQFTSHLFTDVAKHLGIQLRHTSSWHPQSNGIVEVFHRHLKASLLAHQHENWFEALPLVLLGIRSAFKEDISSTASEMVYGETLRLPGEMLKTSTPARITDPASLLHRLRAIFHRLQPVPASRHGKPHVFVFQDLRDCDYVFLRDDKISKALVSTPFTGPWKVIERTEKIFKLSIRGKAVTVSIDRLKPAYVLDDDVYATSVDNSDLDTTSAVSGASQRSSSINNRTNRRVHFDI</sequence>
<keyword evidence="2" id="KW-0548">Nucleotidyltransferase</keyword>
<dbReference type="InterPro" id="IPR000477">
    <property type="entry name" value="RT_dom"/>
</dbReference>
<organism evidence="9 10">
    <name type="scientific">Trichogramma kaykai</name>
    <dbReference type="NCBI Taxonomy" id="54128"/>
    <lineage>
        <taxon>Eukaryota</taxon>
        <taxon>Metazoa</taxon>
        <taxon>Ecdysozoa</taxon>
        <taxon>Arthropoda</taxon>
        <taxon>Hexapoda</taxon>
        <taxon>Insecta</taxon>
        <taxon>Pterygota</taxon>
        <taxon>Neoptera</taxon>
        <taxon>Endopterygota</taxon>
        <taxon>Hymenoptera</taxon>
        <taxon>Apocrita</taxon>
        <taxon>Proctotrupomorpha</taxon>
        <taxon>Chalcidoidea</taxon>
        <taxon>Trichogrammatidae</taxon>
        <taxon>Trichogramma</taxon>
    </lineage>
</organism>
<dbReference type="GO" id="GO:0004519">
    <property type="term" value="F:endonuclease activity"/>
    <property type="evidence" value="ECO:0007669"/>
    <property type="project" value="UniProtKB-KW"/>
</dbReference>
<evidence type="ECO:0000313" key="10">
    <source>
        <dbReference type="Proteomes" id="UP001627154"/>
    </source>
</evidence>
<evidence type="ECO:0000256" key="3">
    <source>
        <dbReference type="ARBA" id="ARBA00022722"/>
    </source>
</evidence>
<dbReference type="PROSITE" id="PS50994">
    <property type="entry name" value="INTEGRASE"/>
    <property type="match status" value="1"/>
</dbReference>
<dbReference type="Gene3D" id="1.10.340.70">
    <property type="match status" value="1"/>
</dbReference>
<dbReference type="CDD" id="cd09274">
    <property type="entry name" value="RNase_HI_RT_Ty3"/>
    <property type="match status" value="1"/>
</dbReference>
<dbReference type="PANTHER" id="PTHR37984:SF5">
    <property type="entry name" value="PROTEIN NYNRIN-LIKE"/>
    <property type="match status" value="1"/>
</dbReference>
<dbReference type="Pfam" id="PF00665">
    <property type="entry name" value="rve"/>
    <property type="match status" value="1"/>
</dbReference>
<keyword evidence="5" id="KW-0695">RNA-directed DNA polymerase</keyword>
<dbReference type="InterPro" id="IPR055469">
    <property type="entry name" value="DUF7041"/>
</dbReference>
<accession>A0ABD2XBT8</accession>
<keyword evidence="4" id="KW-0378">Hydrolase</keyword>
<comment type="caution">
    <text evidence="9">The sequence shown here is derived from an EMBL/GenBank/DDBJ whole genome shotgun (WGS) entry which is preliminary data.</text>
</comment>
<dbReference type="InterPro" id="IPR041577">
    <property type="entry name" value="RT_RNaseH_2"/>
</dbReference>
<dbReference type="InterPro" id="IPR012337">
    <property type="entry name" value="RNaseH-like_sf"/>
</dbReference>
<keyword evidence="10" id="KW-1185">Reference proteome</keyword>
<gene>
    <name evidence="9" type="ORF">TKK_004642</name>
</gene>
<dbReference type="EC" id="2.7.7.49" evidence="1"/>
<dbReference type="PROSITE" id="PS50878">
    <property type="entry name" value="RT_POL"/>
    <property type="match status" value="1"/>
</dbReference>
<dbReference type="EMBL" id="JBJJXI010000034">
    <property type="protein sequence ID" value="KAL3402722.1"/>
    <property type="molecule type" value="Genomic_DNA"/>
</dbReference>